<organism evidence="3">
    <name type="scientific">Alloyangia sp. H15</name>
    <dbReference type="NCBI Taxonomy" id="3029062"/>
    <lineage>
        <taxon>Bacteria</taxon>
        <taxon>Pseudomonadati</taxon>
        <taxon>Pseudomonadota</taxon>
        <taxon>Alphaproteobacteria</taxon>
        <taxon>Rhodobacterales</taxon>
        <taxon>Roseobacteraceae</taxon>
        <taxon>Alloyangia</taxon>
    </lineage>
</organism>
<dbReference type="PANTHER" id="PTHR19328:SF75">
    <property type="entry name" value="ALDOSE SUGAR DEHYDROGENASE YLII"/>
    <property type="match status" value="1"/>
</dbReference>
<dbReference type="EMBL" id="CP123384">
    <property type="protein sequence ID" value="XCC93434.1"/>
    <property type="molecule type" value="Genomic_DNA"/>
</dbReference>
<dbReference type="InterPro" id="IPR011041">
    <property type="entry name" value="Quinoprot_gluc/sorb_DH_b-prop"/>
</dbReference>
<name>A0AAU8AFX3_9RHOB</name>
<dbReference type="InterPro" id="IPR011042">
    <property type="entry name" value="6-blade_b-propeller_TolB-like"/>
</dbReference>
<dbReference type="EC" id="1.1.5.-" evidence="3"/>
<evidence type="ECO:0000259" key="2">
    <source>
        <dbReference type="Pfam" id="PF07995"/>
    </source>
</evidence>
<proteinExistence type="predicted"/>
<dbReference type="PANTHER" id="PTHR19328">
    <property type="entry name" value="HEDGEHOG-INTERACTING PROTEIN"/>
    <property type="match status" value="1"/>
</dbReference>
<gene>
    <name evidence="3" type="ORF">PVT71_13235</name>
</gene>
<dbReference type="InterPro" id="IPR012938">
    <property type="entry name" value="Glc/Sorbosone_DH"/>
</dbReference>
<feature type="chain" id="PRO_5043964156" evidence="1">
    <location>
        <begin position="26"/>
        <end position="373"/>
    </location>
</feature>
<dbReference type="RefSeq" id="WP_353472255.1">
    <property type="nucleotide sequence ID" value="NZ_CP123384.1"/>
</dbReference>
<dbReference type="GO" id="GO:0016491">
    <property type="term" value="F:oxidoreductase activity"/>
    <property type="evidence" value="ECO:0007669"/>
    <property type="project" value="UniProtKB-KW"/>
</dbReference>
<feature type="signal peptide" evidence="1">
    <location>
        <begin position="1"/>
        <end position="25"/>
    </location>
</feature>
<feature type="domain" description="Glucose/Sorbosone dehydrogenase" evidence="2">
    <location>
        <begin position="42"/>
        <end position="365"/>
    </location>
</feature>
<dbReference type="SUPFAM" id="SSF50952">
    <property type="entry name" value="Soluble quinoprotein glucose dehydrogenase"/>
    <property type="match status" value="1"/>
</dbReference>
<dbReference type="AlphaFoldDB" id="A0AAU8AFX3"/>
<reference evidence="3" key="1">
    <citation type="submission" date="2023-02" db="EMBL/GenBank/DDBJ databases">
        <title>Description and genomic characterization of Salipiger bruguierae sp. nov., isolated from the sediment of mangrove plant Bruguiera sexangula.</title>
        <authorList>
            <person name="Long M."/>
        </authorList>
    </citation>
    <scope>NUCLEOTIDE SEQUENCE</scope>
    <source>
        <strain evidence="3">H15</strain>
    </source>
</reference>
<evidence type="ECO:0000313" key="3">
    <source>
        <dbReference type="EMBL" id="XCC93434.1"/>
    </source>
</evidence>
<accession>A0AAU8AFX3</accession>
<sequence length="373" mass="39275">MTHGFLAAVPAALVAAATLSGPAAALETGAAALRIEPVVQGLDMPWGFDFLPGGGLLITEKDGRLLLVRDGEATPLEGLPEIAVTGQGGLLDVLVPQDFDTSREVFLTYAKPQPEGGAGTAVLRAVLPEAGGALEEVRTIFEMTPGSTGGRHFGARLVEGSEDTLFVTVGERGEDEAAQDLSRHNGSVLRIHRDGTFPQDNPFTGTEGAQPEIWSYGHRNPQGAALDASGRLWVAEHGAKGGDEINLIEKGANYGWPVISYGTQYSGAKIGEGTEKEGMAQPVFYWDPSIAPSGMVFLQGSAFPEWDGDALVGSLKFDFISRLSGDPLAEVERIEAPETGRVRDVDQGPDGAIWFLSESAGTLYRMVPAGSGD</sequence>
<keyword evidence="1" id="KW-0732">Signal</keyword>
<protein>
    <submittedName>
        <fullName evidence="3">PQQ-dependent sugar dehydrogenase</fullName>
        <ecNumber evidence="3">1.1.5.-</ecNumber>
    </submittedName>
</protein>
<dbReference type="Pfam" id="PF07995">
    <property type="entry name" value="GSDH"/>
    <property type="match status" value="1"/>
</dbReference>
<dbReference type="Gene3D" id="2.120.10.30">
    <property type="entry name" value="TolB, C-terminal domain"/>
    <property type="match status" value="1"/>
</dbReference>
<evidence type="ECO:0000256" key="1">
    <source>
        <dbReference type="SAM" id="SignalP"/>
    </source>
</evidence>
<keyword evidence="3" id="KW-0560">Oxidoreductase</keyword>